<dbReference type="GO" id="GO:0016829">
    <property type="term" value="F:lyase activity"/>
    <property type="evidence" value="ECO:0007669"/>
    <property type="project" value="UniProtKB-KW"/>
</dbReference>
<geneLocation type="plasmid" evidence="2">
    <name>megaplasmid Rsp</name>
</geneLocation>
<dbReference type="EMBL" id="AL646053">
    <property type="protein sequence ID" value="CAD18782.1"/>
    <property type="molecule type" value="Genomic_DNA"/>
</dbReference>
<evidence type="ECO:0000313" key="1">
    <source>
        <dbReference type="EMBL" id="CAD18782.1"/>
    </source>
</evidence>
<organism evidence="1 2">
    <name type="scientific">Ralstonia nicotianae (strain ATCC BAA-1114 / GMI1000)</name>
    <name type="common">Ralstonia solanacearum</name>
    <dbReference type="NCBI Taxonomy" id="267608"/>
    <lineage>
        <taxon>Bacteria</taxon>
        <taxon>Pseudomonadati</taxon>
        <taxon>Pseudomonadota</taxon>
        <taxon>Betaproteobacteria</taxon>
        <taxon>Burkholderiales</taxon>
        <taxon>Burkholderiaceae</taxon>
        <taxon>Ralstonia</taxon>
        <taxon>Ralstonia solanacearum species complex</taxon>
    </lineage>
</organism>
<keyword evidence="1" id="KW-0456">Lyase</keyword>
<dbReference type="HOGENOM" id="CLU_3428321_0_0_4"/>
<proteinExistence type="predicted"/>
<dbReference type="Proteomes" id="UP000001436">
    <property type="component" value="Plasmid pGMI1000MP"/>
</dbReference>
<dbReference type="EnsemblBacteria" id="CAD18782">
    <property type="protein sequence ID" value="CAD18782"/>
    <property type="gene ID" value="RSp1631"/>
</dbReference>
<sequence>MQREDVTDLIVLQKIKKQLS</sequence>
<accession>Q8XPK9</accession>
<name>Q8XPK9_RALN1</name>
<dbReference type="AlphaFoldDB" id="Q8XPK9"/>
<reference evidence="1 2" key="1">
    <citation type="journal article" date="2002" name="Nature">
        <title>Genome sequence of the plant pathogen Ralstonia solanacearum.</title>
        <authorList>
            <person name="Salanoubat M."/>
            <person name="Genin S."/>
            <person name="Artiguenave F."/>
            <person name="Gouzy J."/>
            <person name="Mangenot S."/>
            <person name="Arlat M."/>
            <person name="Billault A."/>
            <person name="Brottier P."/>
            <person name="Camus J.C."/>
            <person name="Cattolico L."/>
            <person name="Chandler M."/>
            <person name="Choisne N."/>
            <person name="Claudel-Renard C."/>
            <person name="Cunnac S."/>
            <person name="Demange N."/>
            <person name="Gaspin C."/>
            <person name="Lavie M."/>
            <person name="Moisan A."/>
            <person name="Robert C."/>
            <person name="Saurin W."/>
            <person name="Schiex T."/>
            <person name="Siguier P."/>
            <person name="Thebault P."/>
            <person name="Whalen M."/>
            <person name="Wincker P."/>
            <person name="Levy M."/>
            <person name="Weissenbach J."/>
            <person name="Boucher C.A."/>
        </authorList>
    </citation>
    <scope>NUCLEOTIDE SEQUENCE [LARGE SCALE GENOMIC DNA]</scope>
    <source>
        <strain evidence="2">ATCC BAA-1114 / GMI1000</strain>
    </source>
</reference>
<evidence type="ECO:0000313" key="2">
    <source>
        <dbReference type="Proteomes" id="UP000001436"/>
    </source>
</evidence>
<keyword evidence="2" id="KW-1185">Reference proteome</keyword>
<dbReference type="KEGG" id="rso:RSp1631"/>
<protein>
    <submittedName>
        <fullName evidence="1">Remnant of cyanate lyase protein</fullName>
    </submittedName>
</protein>
<gene>
    <name evidence="1" type="ordered locus">RSp1631</name>
</gene>